<dbReference type="EMBL" id="FQZC01000006">
    <property type="protein sequence ID" value="SHK01462.1"/>
    <property type="molecule type" value="Genomic_DNA"/>
</dbReference>
<evidence type="ECO:0000259" key="6">
    <source>
        <dbReference type="SMART" id="SM00849"/>
    </source>
</evidence>
<evidence type="ECO:0000313" key="8">
    <source>
        <dbReference type="Proteomes" id="UP000184290"/>
    </source>
</evidence>
<dbReference type="Pfam" id="PF14863">
    <property type="entry name" value="Alkyl_sulf_dimr"/>
    <property type="match status" value="1"/>
</dbReference>
<evidence type="ECO:0000313" key="7">
    <source>
        <dbReference type="EMBL" id="SHK01462.1"/>
    </source>
</evidence>
<dbReference type="Proteomes" id="UP000184290">
    <property type="component" value="Unassembled WGS sequence"/>
</dbReference>
<accession>A0ABY1IRB6</accession>
<dbReference type="Gene3D" id="3.30.1050.10">
    <property type="entry name" value="SCP2 sterol-binding domain"/>
    <property type="match status" value="1"/>
</dbReference>
<keyword evidence="5" id="KW-0732">Signal</keyword>
<organism evidence="7 8">
    <name type="scientific">Aureimonas altamirensis DSM 21988</name>
    <dbReference type="NCBI Taxonomy" id="1121026"/>
    <lineage>
        <taxon>Bacteria</taxon>
        <taxon>Pseudomonadati</taxon>
        <taxon>Pseudomonadota</taxon>
        <taxon>Alphaproteobacteria</taxon>
        <taxon>Hyphomicrobiales</taxon>
        <taxon>Aurantimonadaceae</taxon>
        <taxon>Aureimonas</taxon>
    </lineage>
</organism>
<dbReference type="InterPro" id="IPR029228">
    <property type="entry name" value="Alkyl_sulf_dimr"/>
</dbReference>
<dbReference type="Pfam" id="PF00753">
    <property type="entry name" value="Lactamase_B"/>
    <property type="match status" value="1"/>
</dbReference>
<name>A0ABY1IRB6_9HYPH</name>
<dbReference type="InterPro" id="IPR036527">
    <property type="entry name" value="SCP2_sterol-bd_dom_sf"/>
</dbReference>
<dbReference type="Pfam" id="PF14864">
    <property type="entry name" value="Alkyl_sulf_C"/>
    <property type="match status" value="1"/>
</dbReference>
<protein>
    <submittedName>
        <fullName evidence="7">Alkyl sulfatase BDS1, metallo-beta-lactamase superfamily</fullName>
    </submittedName>
</protein>
<dbReference type="Gene3D" id="1.25.40.880">
    <property type="entry name" value="Alkyl sulfatase, dimerisation domain"/>
    <property type="match status" value="1"/>
</dbReference>
<evidence type="ECO:0000256" key="3">
    <source>
        <dbReference type="ARBA" id="ARBA00022833"/>
    </source>
</evidence>
<dbReference type="PANTHER" id="PTHR43223">
    <property type="entry name" value="ALKYL/ARYL-SULFATASE"/>
    <property type="match status" value="1"/>
</dbReference>
<evidence type="ECO:0000256" key="5">
    <source>
        <dbReference type="SAM" id="SignalP"/>
    </source>
</evidence>
<dbReference type="SUPFAM" id="SSF55718">
    <property type="entry name" value="SCP-like"/>
    <property type="match status" value="1"/>
</dbReference>
<feature type="chain" id="PRO_5045817116" evidence="5">
    <location>
        <begin position="30"/>
        <end position="657"/>
    </location>
</feature>
<dbReference type="InterPro" id="IPR029229">
    <property type="entry name" value="Alkyl_sulf_C"/>
</dbReference>
<keyword evidence="1" id="KW-0479">Metal-binding</keyword>
<evidence type="ECO:0000256" key="2">
    <source>
        <dbReference type="ARBA" id="ARBA00022801"/>
    </source>
</evidence>
<feature type="signal peptide" evidence="5">
    <location>
        <begin position="1"/>
        <end position="29"/>
    </location>
</feature>
<dbReference type="Gene3D" id="3.60.15.30">
    <property type="entry name" value="Metallo-beta-lactamase domain"/>
    <property type="match status" value="1"/>
</dbReference>
<gene>
    <name evidence="7" type="ORF">SAMN02745911_3962</name>
</gene>
<dbReference type="InterPro" id="IPR038536">
    <property type="entry name" value="Alkyl/aryl-sulf_dimr_sf"/>
</dbReference>
<dbReference type="PANTHER" id="PTHR43223:SF1">
    <property type="entry name" value="ALKYL_ARYL-SULFATASE BDS1"/>
    <property type="match status" value="1"/>
</dbReference>
<evidence type="ECO:0000256" key="4">
    <source>
        <dbReference type="ARBA" id="ARBA00033751"/>
    </source>
</evidence>
<dbReference type="SMART" id="SM00849">
    <property type="entry name" value="Lactamase_B"/>
    <property type="match status" value="1"/>
</dbReference>
<dbReference type="InterPro" id="IPR036866">
    <property type="entry name" value="RibonucZ/Hydroxyglut_hydro"/>
</dbReference>
<dbReference type="InterPro" id="IPR052195">
    <property type="entry name" value="Bact_Alkyl/Aryl-Sulfatase"/>
</dbReference>
<proteinExistence type="inferred from homology"/>
<comment type="similarity">
    <text evidence="4">Belongs to the metallo-beta-lactamase superfamily. Type III sulfatase family.</text>
</comment>
<evidence type="ECO:0000256" key="1">
    <source>
        <dbReference type="ARBA" id="ARBA00022723"/>
    </source>
</evidence>
<dbReference type="InterPro" id="IPR044097">
    <property type="entry name" value="Bds1/SdsA1_MBL-fold"/>
</dbReference>
<keyword evidence="3" id="KW-0862">Zinc</keyword>
<dbReference type="InterPro" id="IPR001279">
    <property type="entry name" value="Metallo-B-lactamas"/>
</dbReference>
<comment type="caution">
    <text evidence="7">The sequence shown here is derived from an EMBL/GenBank/DDBJ whole genome shotgun (WGS) entry which is preliminary data.</text>
</comment>
<keyword evidence="8" id="KW-1185">Reference proteome</keyword>
<reference evidence="7 8" key="1">
    <citation type="submission" date="2016-11" db="EMBL/GenBank/DDBJ databases">
        <authorList>
            <person name="Varghese N."/>
            <person name="Submissions S."/>
        </authorList>
    </citation>
    <scope>NUCLEOTIDE SEQUENCE [LARGE SCALE GENOMIC DNA]</scope>
    <source>
        <strain evidence="7 8">DSM 21988</strain>
    </source>
</reference>
<dbReference type="CDD" id="cd07710">
    <property type="entry name" value="arylsulfatase_Sdsa1-like_MBL-fold"/>
    <property type="match status" value="1"/>
</dbReference>
<sequence>MMRALSWRRELGGLIAAMALVLASSATRAEPASEATRRANAQVMEQLPFSDRQDFENAARGLLRKPDTLTIKDASGKVVWDLETYKAFIALDTPAPDTVNPSLWRNAQLNLQYGLFEVADGIYQVRGYDLANFTFIRGDSGWIAYDVGSTAETAKAAYALLTEQFGERPIVAAIYSHPHLDHYGGIRGLIADEDVRSGKVQLIAPEGFMEHAVSENVITGNAMSRRSILMYGPLLPRGPEGSVGAGLGLTTPRGTPTLIEPNHYITRSGEQLTIDGVEMEFQLTPGTEAHAEMNTYFPQFRAMWMAENTTSTMHNILTLRGAQVRDALAWARYINETLELYGDRIDVKFQSHHWPLWGTEEIDDYLRKQRDLYKFIHDRTVNLINQGYTGEEISEMIELPASLEGFWSGRGYYGTLRHNSRAVYQRYMGWYDGNPSSLNNLPPAEVAPLYVSAMGGPEAVIALADDEFAAGHYRWVAELLKHVVFADPSNTAAKELLAKAYEQMGYQAESGPWRSIYLQGAFELRNGTPQVGAGSASPDVVRAMSPEMLFDFLAVRLNADKAAGQRLVLNVNFDDIQKNYTLTVDNSVLNYSSRQSATADATATLSKDTLDDLNLGTATVPDLVADGRIKIDGDASAFQRFFAMLDTFSPDFNIVTP</sequence>
<dbReference type="SUPFAM" id="SSF56281">
    <property type="entry name" value="Metallo-hydrolase/oxidoreductase"/>
    <property type="match status" value="1"/>
</dbReference>
<keyword evidence="2" id="KW-0378">Hydrolase</keyword>
<feature type="domain" description="Metallo-beta-lactamase" evidence="6">
    <location>
        <begin position="130"/>
        <end position="352"/>
    </location>
</feature>